<reference evidence="3 4" key="1">
    <citation type="journal article" date="2016" name="Nat. Commun.">
        <title>Thousands of microbial genomes shed light on interconnected biogeochemical processes in an aquifer system.</title>
        <authorList>
            <person name="Anantharaman K."/>
            <person name="Brown C.T."/>
            <person name="Hug L.A."/>
            <person name="Sharon I."/>
            <person name="Castelle C.J."/>
            <person name="Probst A.J."/>
            <person name="Thomas B.C."/>
            <person name="Singh A."/>
            <person name="Wilkins M.J."/>
            <person name="Karaoz U."/>
            <person name="Brodie E.L."/>
            <person name="Williams K.H."/>
            <person name="Hubbard S.S."/>
            <person name="Banfield J.F."/>
        </authorList>
    </citation>
    <scope>NUCLEOTIDE SEQUENCE [LARGE SCALE GENOMIC DNA]</scope>
</reference>
<evidence type="ECO:0000259" key="2">
    <source>
        <dbReference type="Pfam" id="PF00535"/>
    </source>
</evidence>
<keyword evidence="1" id="KW-1133">Transmembrane helix</keyword>
<dbReference type="Proteomes" id="UP000177407">
    <property type="component" value="Unassembled WGS sequence"/>
</dbReference>
<sequence>MDLSIITVNWKVKDLLEKCLRSVYQQAKDISFEVFVVDNDSGDGSVEMVREKFPQVLLTASNDNLGFAKGNNVAAKDAKGRYILLLNPDTEILDNAIGKMVKFMDNHPGCGIAGCKLLNPDLTHQPSVRRFPNFLSQALILLKLHHLFPHSSPMSHYLAEDFDYTKTQPVDQVMGAFFMIRRKVIEKIGLLDEKFWIWFEEVDYCKRAKEAGFKILYTPEAKIIHYYGQSFKQVYNVKKQKDFNKSLTYYFKKHQPLWQRILIGILKPISVALAWGVYLVKK</sequence>
<keyword evidence="1" id="KW-0812">Transmembrane</keyword>
<dbReference type="InterPro" id="IPR029044">
    <property type="entry name" value="Nucleotide-diphossugar_trans"/>
</dbReference>
<protein>
    <recommendedName>
        <fullName evidence="2">Glycosyltransferase 2-like domain-containing protein</fullName>
    </recommendedName>
</protein>
<dbReference type="SUPFAM" id="SSF53448">
    <property type="entry name" value="Nucleotide-diphospho-sugar transferases"/>
    <property type="match status" value="1"/>
</dbReference>
<evidence type="ECO:0000313" key="4">
    <source>
        <dbReference type="Proteomes" id="UP000177407"/>
    </source>
</evidence>
<dbReference type="InterPro" id="IPR001173">
    <property type="entry name" value="Glyco_trans_2-like"/>
</dbReference>
<dbReference type="EMBL" id="MFGA01000003">
    <property type="protein sequence ID" value="OGF21566.1"/>
    <property type="molecule type" value="Genomic_DNA"/>
</dbReference>
<name>A0A1F5S4K0_9BACT</name>
<evidence type="ECO:0000313" key="3">
    <source>
        <dbReference type="EMBL" id="OGF21566.1"/>
    </source>
</evidence>
<proteinExistence type="predicted"/>
<gene>
    <name evidence="3" type="ORF">A2257_02745</name>
</gene>
<keyword evidence="1" id="KW-0472">Membrane</keyword>
<dbReference type="Pfam" id="PF00535">
    <property type="entry name" value="Glycos_transf_2"/>
    <property type="match status" value="1"/>
</dbReference>
<dbReference type="CDD" id="cd04186">
    <property type="entry name" value="GT_2_like_c"/>
    <property type="match status" value="1"/>
</dbReference>
<organism evidence="3 4">
    <name type="scientific">Candidatus Falkowbacteria bacterium RIFOXYA2_FULL_38_12</name>
    <dbReference type="NCBI Taxonomy" id="1797993"/>
    <lineage>
        <taxon>Bacteria</taxon>
        <taxon>Candidatus Falkowiibacteriota</taxon>
    </lineage>
</organism>
<feature type="domain" description="Glycosyltransferase 2-like" evidence="2">
    <location>
        <begin position="4"/>
        <end position="162"/>
    </location>
</feature>
<evidence type="ECO:0000256" key="1">
    <source>
        <dbReference type="SAM" id="Phobius"/>
    </source>
</evidence>
<dbReference type="AlphaFoldDB" id="A0A1F5S4K0"/>
<comment type="caution">
    <text evidence="3">The sequence shown here is derived from an EMBL/GenBank/DDBJ whole genome shotgun (WGS) entry which is preliminary data.</text>
</comment>
<dbReference type="PANTHER" id="PTHR43179">
    <property type="entry name" value="RHAMNOSYLTRANSFERASE WBBL"/>
    <property type="match status" value="1"/>
</dbReference>
<accession>A0A1F5S4K0</accession>
<dbReference type="PANTHER" id="PTHR43179:SF7">
    <property type="entry name" value="RHAMNOSYLTRANSFERASE WBBL"/>
    <property type="match status" value="1"/>
</dbReference>
<feature type="transmembrane region" description="Helical" evidence="1">
    <location>
        <begin position="257"/>
        <end position="280"/>
    </location>
</feature>
<dbReference type="Gene3D" id="3.90.550.10">
    <property type="entry name" value="Spore Coat Polysaccharide Biosynthesis Protein SpsA, Chain A"/>
    <property type="match status" value="1"/>
</dbReference>